<proteinExistence type="predicted"/>
<dbReference type="Proteomes" id="UP000308181">
    <property type="component" value="Unassembled WGS sequence"/>
</dbReference>
<dbReference type="GO" id="GO:0016757">
    <property type="term" value="F:glycosyltransferase activity"/>
    <property type="evidence" value="ECO:0007669"/>
    <property type="project" value="UniProtKB-KW"/>
</dbReference>
<name>A0A4V5NWY4_9SPHI</name>
<dbReference type="PANTHER" id="PTHR43363:SF1">
    <property type="entry name" value="HYPOXANTHINE-GUANINE PHOSPHORIBOSYLTRANSFERASE"/>
    <property type="match status" value="1"/>
</dbReference>
<dbReference type="Gene3D" id="3.40.50.2020">
    <property type="match status" value="1"/>
</dbReference>
<accession>A0A4V5NWY4</accession>
<dbReference type="CDD" id="cd06223">
    <property type="entry name" value="PRTases_typeI"/>
    <property type="match status" value="1"/>
</dbReference>
<keyword evidence="5" id="KW-1185">Reference proteome</keyword>
<reference evidence="4 5" key="1">
    <citation type="submission" date="2019-04" db="EMBL/GenBank/DDBJ databases">
        <title>Pedobacter sp. AR-3-17 sp. nov., isolated from Arctic soil.</title>
        <authorList>
            <person name="Dahal R.H."/>
            <person name="Kim D.-U."/>
        </authorList>
    </citation>
    <scope>NUCLEOTIDE SEQUENCE [LARGE SCALE GENOMIC DNA]</scope>
    <source>
        <strain evidence="4 5">AR-3-17</strain>
    </source>
</reference>
<dbReference type="OrthoDB" id="9810066at2"/>
<feature type="domain" description="Phosphoribosyltransferase" evidence="3">
    <location>
        <begin position="12"/>
        <end position="170"/>
    </location>
</feature>
<keyword evidence="1 4" id="KW-0328">Glycosyltransferase</keyword>
<dbReference type="InterPro" id="IPR029057">
    <property type="entry name" value="PRTase-like"/>
</dbReference>
<evidence type="ECO:0000256" key="2">
    <source>
        <dbReference type="ARBA" id="ARBA00022679"/>
    </source>
</evidence>
<keyword evidence="2 4" id="KW-0808">Transferase</keyword>
<evidence type="ECO:0000259" key="3">
    <source>
        <dbReference type="Pfam" id="PF00156"/>
    </source>
</evidence>
<dbReference type="AlphaFoldDB" id="A0A4V5NWY4"/>
<protein>
    <submittedName>
        <fullName evidence="4">Phosphoribosyltransferase</fullName>
    </submittedName>
</protein>
<evidence type="ECO:0000256" key="1">
    <source>
        <dbReference type="ARBA" id="ARBA00022676"/>
    </source>
</evidence>
<dbReference type="Gene3D" id="3.30.1310.20">
    <property type="entry name" value="PRTase-like"/>
    <property type="match status" value="1"/>
</dbReference>
<comment type="caution">
    <text evidence="4">The sequence shown here is derived from an EMBL/GenBank/DDBJ whole genome shotgun (WGS) entry which is preliminary data.</text>
</comment>
<dbReference type="EMBL" id="SWBP01000004">
    <property type="protein sequence ID" value="TKB96900.1"/>
    <property type="molecule type" value="Genomic_DNA"/>
</dbReference>
<dbReference type="Pfam" id="PF00156">
    <property type="entry name" value="Pribosyltran"/>
    <property type="match status" value="1"/>
</dbReference>
<gene>
    <name evidence="4" type="ORF">FA046_12550</name>
</gene>
<dbReference type="PANTHER" id="PTHR43363">
    <property type="entry name" value="HYPOXANTHINE PHOSPHORIBOSYLTRANSFERASE"/>
    <property type="match status" value="1"/>
</dbReference>
<dbReference type="InterPro" id="IPR000836">
    <property type="entry name" value="PRTase_dom"/>
</dbReference>
<organism evidence="4 5">
    <name type="scientific">Pedobacter cryophilus</name>
    <dbReference type="NCBI Taxonomy" id="2571271"/>
    <lineage>
        <taxon>Bacteria</taxon>
        <taxon>Pseudomonadati</taxon>
        <taxon>Bacteroidota</taxon>
        <taxon>Sphingobacteriia</taxon>
        <taxon>Sphingobacteriales</taxon>
        <taxon>Sphingobacteriaceae</taxon>
        <taxon>Pedobacter</taxon>
    </lineage>
</organism>
<dbReference type="SUPFAM" id="SSF53271">
    <property type="entry name" value="PRTase-like"/>
    <property type="match status" value="1"/>
</dbReference>
<evidence type="ECO:0000313" key="5">
    <source>
        <dbReference type="Proteomes" id="UP000308181"/>
    </source>
</evidence>
<evidence type="ECO:0000313" key="4">
    <source>
        <dbReference type="EMBL" id="TKB96900.1"/>
    </source>
</evidence>
<dbReference type="RefSeq" id="WP_136826864.1">
    <property type="nucleotide sequence ID" value="NZ_SWBP01000004.1"/>
</dbReference>
<sequence>MFKNRIEAGLFLAAKLKKYKNDPSVILAVPRGGVPVAYTVAKELDFPMEIILTKKIGHPLNKEYAIGAASLTNYFVLPHKDVTDEYIQSELKRIRIRLKEMKQKFMGDKEPENLMGKTVIIVDDGMATGNTILNSVNVIRKSNPKKIVVAVPVASPDAIKKLSIEVDEVITVFAPATFYGVGAFYDNFMEVNDDEVLFYLDKMHKLSPTN</sequence>